<reference evidence="11 12" key="1">
    <citation type="journal article" date="2009" name="Stand. Genomic Sci.">
        <title>Complete genome sequence of Thermanaerovibrio acidaminovorans type strain (Su883).</title>
        <authorList>
            <person name="Chovatia M."/>
            <person name="Sikorski J."/>
            <person name="Schroder M."/>
            <person name="Lapidus A."/>
            <person name="Nolan M."/>
            <person name="Tice H."/>
            <person name="Glavina Del Rio T."/>
            <person name="Copeland A."/>
            <person name="Cheng J.F."/>
            <person name="Lucas S."/>
            <person name="Chen F."/>
            <person name="Bruce D."/>
            <person name="Goodwin L."/>
            <person name="Pitluck S."/>
            <person name="Ivanova N."/>
            <person name="Mavromatis K."/>
            <person name="Ovchinnikova G."/>
            <person name="Pati A."/>
            <person name="Chen A."/>
            <person name="Palaniappan K."/>
            <person name="Land M."/>
            <person name="Hauser L."/>
            <person name="Chang Y.J."/>
            <person name="Jeffries C.D."/>
            <person name="Chain P."/>
            <person name="Saunders E."/>
            <person name="Detter J.C."/>
            <person name="Brettin T."/>
            <person name="Rohde M."/>
            <person name="Goker M."/>
            <person name="Spring S."/>
            <person name="Bristow J."/>
            <person name="Markowitz V."/>
            <person name="Hugenholtz P."/>
            <person name="Kyrpides N.C."/>
            <person name="Klenk H.P."/>
            <person name="Eisen J.A."/>
        </authorList>
    </citation>
    <scope>NUCLEOTIDE SEQUENCE [LARGE SCALE GENOMIC DNA]</scope>
    <source>
        <strain evidence="12">ATCC 49978 / DSM 6589 / Su883</strain>
    </source>
</reference>
<evidence type="ECO:0000256" key="4">
    <source>
        <dbReference type="ARBA" id="ARBA00022679"/>
    </source>
</evidence>
<comment type="subcellular location">
    <subcellularLocation>
        <location evidence="8">Cytoplasm</location>
    </subcellularLocation>
</comment>
<dbReference type="GO" id="GO:0032259">
    <property type="term" value="P:methylation"/>
    <property type="evidence" value="ECO:0007669"/>
    <property type="project" value="UniProtKB-KW"/>
</dbReference>
<protein>
    <recommendedName>
        <fullName evidence="8">Methylated-DNA--protein-cysteine methyltransferase</fullName>
        <ecNumber evidence="8">2.1.1.63</ecNumber>
    </recommendedName>
    <alternativeName>
        <fullName evidence="8">6-O-methylguanine-DNA methyltransferase</fullName>
        <shortName evidence="8">MGMT</shortName>
    </alternativeName>
    <alternativeName>
        <fullName evidence="8">O-6-methylguanine-DNA-alkyltransferase</fullName>
    </alternativeName>
</protein>
<dbReference type="Pfam" id="PF01035">
    <property type="entry name" value="DNA_binding_1"/>
    <property type="match status" value="1"/>
</dbReference>
<name>D1B9L5_THEAS</name>
<proteinExistence type="inferred from homology"/>
<dbReference type="SUPFAM" id="SSF46767">
    <property type="entry name" value="Methylated DNA-protein cysteine methyltransferase, C-terminal domain"/>
    <property type="match status" value="1"/>
</dbReference>
<evidence type="ECO:0000256" key="6">
    <source>
        <dbReference type="ARBA" id="ARBA00023204"/>
    </source>
</evidence>
<dbReference type="GO" id="GO:0006307">
    <property type="term" value="P:DNA alkylation repair"/>
    <property type="evidence" value="ECO:0007669"/>
    <property type="project" value="UniProtKB-UniRule"/>
</dbReference>
<comment type="catalytic activity">
    <reaction evidence="7 8">
        <text>a 6-O-methyl-2'-deoxyguanosine in DNA + L-cysteinyl-[protein] = S-methyl-L-cysteinyl-[protein] + a 2'-deoxyguanosine in DNA</text>
        <dbReference type="Rhea" id="RHEA:24000"/>
        <dbReference type="Rhea" id="RHEA-COMP:10131"/>
        <dbReference type="Rhea" id="RHEA-COMP:10132"/>
        <dbReference type="Rhea" id="RHEA-COMP:11367"/>
        <dbReference type="Rhea" id="RHEA-COMP:11368"/>
        <dbReference type="ChEBI" id="CHEBI:29950"/>
        <dbReference type="ChEBI" id="CHEBI:82612"/>
        <dbReference type="ChEBI" id="CHEBI:85445"/>
        <dbReference type="ChEBI" id="CHEBI:85448"/>
        <dbReference type="EC" id="2.1.1.63"/>
    </reaction>
</comment>
<dbReference type="EMBL" id="CP001818">
    <property type="protein sequence ID" value="ACZ18968.1"/>
    <property type="molecule type" value="Genomic_DNA"/>
</dbReference>
<evidence type="ECO:0000256" key="5">
    <source>
        <dbReference type="ARBA" id="ARBA00022763"/>
    </source>
</evidence>
<dbReference type="InterPro" id="IPR036631">
    <property type="entry name" value="MGMT_N_sf"/>
</dbReference>
<dbReference type="InterPro" id="IPR008332">
    <property type="entry name" value="MethylG_MeTrfase_N"/>
</dbReference>
<dbReference type="Pfam" id="PF02870">
    <property type="entry name" value="Methyltransf_1N"/>
    <property type="match status" value="1"/>
</dbReference>
<dbReference type="GO" id="GO:0005737">
    <property type="term" value="C:cytoplasm"/>
    <property type="evidence" value="ECO:0007669"/>
    <property type="project" value="UniProtKB-SubCell"/>
</dbReference>
<dbReference type="InterPro" id="IPR014048">
    <property type="entry name" value="MethylDNA_cys_MeTrfase_DNA-bd"/>
</dbReference>
<evidence type="ECO:0000259" key="9">
    <source>
        <dbReference type="Pfam" id="PF01035"/>
    </source>
</evidence>
<dbReference type="EnsemblBacteria" id="ACZ18968">
    <property type="protein sequence ID" value="ACZ18968"/>
    <property type="gene ID" value="Taci_0735"/>
</dbReference>
<dbReference type="STRING" id="525903.Taci_0735"/>
<comment type="function">
    <text evidence="8">Involved in the cellular defense against the biological effects of O6-methylguanine (O6-MeG) and O4-methylthymine (O4-MeT) in DNA. Repairs the methylated nucleobase in DNA by stoichiometrically transferring the methyl group to a cysteine residue in the enzyme. This is a suicide reaction: the enzyme is irreversibly inactivated.</text>
</comment>
<dbReference type="InterPro" id="IPR036217">
    <property type="entry name" value="MethylDNA_cys_MeTrfase_DNAb"/>
</dbReference>
<evidence type="ECO:0000256" key="8">
    <source>
        <dbReference type="HAMAP-Rule" id="MF_00772"/>
    </source>
</evidence>
<feature type="domain" description="Methylguanine DNA methyltransferase ribonuclease-like" evidence="10">
    <location>
        <begin position="11"/>
        <end position="73"/>
    </location>
</feature>
<dbReference type="FunFam" id="1.10.10.10:FF:000214">
    <property type="entry name" value="Methylated-DNA--protein-cysteine methyltransferase"/>
    <property type="match status" value="1"/>
</dbReference>
<dbReference type="OrthoDB" id="9802228at2"/>
<evidence type="ECO:0000313" key="11">
    <source>
        <dbReference type="EMBL" id="ACZ18968.1"/>
    </source>
</evidence>
<dbReference type="HOGENOM" id="CLU_000445_52_2_0"/>
<feature type="domain" description="Methylated-DNA-[protein]-cysteine S-methyltransferase DNA binding" evidence="9">
    <location>
        <begin position="77"/>
        <end position="157"/>
    </location>
</feature>
<dbReference type="SUPFAM" id="SSF53155">
    <property type="entry name" value="Methylated DNA-protein cysteine methyltransferase domain"/>
    <property type="match status" value="1"/>
</dbReference>
<dbReference type="PANTHER" id="PTHR10815:SF13">
    <property type="entry name" value="METHYLATED-DNA--PROTEIN-CYSTEINE METHYLTRANSFERASE"/>
    <property type="match status" value="1"/>
</dbReference>
<feature type="active site" description="Nucleophile; methyl group acceptor" evidence="8">
    <location>
        <position position="128"/>
    </location>
</feature>
<dbReference type="RefSeq" id="WP_012869483.1">
    <property type="nucleotide sequence ID" value="NC_013522.1"/>
</dbReference>
<sequence length="162" mass="17325">MSTDRMSKCHIETPLGTLEITESGGSITSVRLANPLPGEEALPPTGSVLGSAALQLKQYFAGERREFSLPLRLLGTPFQVRVWRRLISIPYGRTATYGELARDMGMPRGARAVGGACGRNPLLILIPCHRAVGARSLGGFSAPGGLKTKELLLQIERNRSGG</sequence>
<evidence type="ECO:0000256" key="7">
    <source>
        <dbReference type="ARBA" id="ARBA00049348"/>
    </source>
</evidence>
<dbReference type="EC" id="2.1.1.63" evidence="8"/>
<dbReference type="InterPro" id="IPR036388">
    <property type="entry name" value="WH-like_DNA-bd_sf"/>
</dbReference>
<gene>
    <name evidence="11" type="ordered locus">Taci_0735</name>
</gene>
<evidence type="ECO:0000313" key="12">
    <source>
        <dbReference type="Proteomes" id="UP000002030"/>
    </source>
</evidence>
<evidence type="ECO:0000259" key="10">
    <source>
        <dbReference type="Pfam" id="PF02870"/>
    </source>
</evidence>
<dbReference type="Gene3D" id="3.30.160.70">
    <property type="entry name" value="Methylated DNA-protein cysteine methyltransferase domain"/>
    <property type="match status" value="1"/>
</dbReference>
<evidence type="ECO:0000256" key="2">
    <source>
        <dbReference type="ARBA" id="ARBA00008711"/>
    </source>
</evidence>
<keyword evidence="5 8" id="KW-0227">DNA damage</keyword>
<evidence type="ECO:0000256" key="1">
    <source>
        <dbReference type="ARBA" id="ARBA00001286"/>
    </source>
</evidence>
<dbReference type="eggNOG" id="COG0350">
    <property type="taxonomic scope" value="Bacteria"/>
</dbReference>
<dbReference type="InterPro" id="IPR023546">
    <property type="entry name" value="MGMT"/>
</dbReference>
<dbReference type="GO" id="GO:0003908">
    <property type="term" value="F:methylated-DNA-[protein]-cysteine S-methyltransferase activity"/>
    <property type="evidence" value="ECO:0007669"/>
    <property type="project" value="UniProtKB-UniRule"/>
</dbReference>
<organism evidence="11 12">
    <name type="scientific">Thermanaerovibrio acidaminovorans (strain ATCC 49978 / DSM 6589 / Su883)</name>
    <name type="common">Selenomonas acidaminovorans</name>
    <dbReference type="NCBI Taxonomy" id="525903"/>
    <lineage>
        <taxon>Bacteria</taxon>
        <taxon>Thermotogati</taxon>
        <taxon>Synergistota</taxon>
        <taxon>Synergistia</taxon>
        <taxon>Synergistales</taxon>
        <taxon>Synergistaceae</taxon>
        <taxon>Thermanaerovibrio</taxon>
    </lineage>
</organism>
<keyword evidence="4 8" id="KW-0808">Transferase</keyword>
<keyword evidence="6 8" id="KW-0234">DNA repair</keyword>
<comment type="catalytic activity">
    <reaction evidence="1 8">
        <text>a 4-O-methyl-thymidine in DNA + L-cysteinyl-[protein] = a thymidine in DNA + S-methyl-L-cysteinyl-[protein]</text>
        <dbReference type="Rhea" id="RHEA:53428"/>
        <dbReference type="Rhea" id="RHEA-COMP:10131"/>
        <dbReference type="Rhea" id="RHEA-COMP:10132"/>
        <dbReference type="Rhea" id="RHEA-COMP:13555"/>
        <dbReference type="Rhea" id="RHEA-COMP:13556"/>
        <dbReference type="ChEBI" id="CHEBI:29950"/>
        <dbReference type="ChEBI" id="CHEBI:82612"/>
        <dbReference type="ChEBI" id="CHEBI:137386"/>
        <dbReference type="ChEBI" id="CHEBI:137387"/>
        <dbReference type="EC" id="2.1.1.63"/>
    </reaction>
</comment>
<accession>D1B9L5</accession>
<dbReference type="PATRIC" id="fig|525903.6.peg.735"/>
<dbReference type="KEGG" id="tai:Taci_0735"/>
<keyword evidence="12" id="KW-1185">Reference proteome</keyword>
<dbReference type="Proteomes" id="UP000002030">
    <property type="component" value="Chromosome"/>
</dbReference>
<dbReference type="Gene3D" id="1.10.10.10">
    <property type="entry name" value="Winged helix-like DNA-binding domain superfamily/Winged helix DNA-binding domain"/>
    <property type="match status" value="1"/>
</dbReference>
<dbReference type="CDD" id="cd06445">
    <property type="entry name" value="ATase"/>
    <property type="match status" value="1"/>
</dbReference>
<keyword evidence="3 8" id="KW-0489">Methyltransferase</keyword>
<dbReference type="NCBIfam" id="TIGR00589">
    <property type="entry name" value="ogt"/>
    <property type="match status" value="1"/>
</dbReference>
<dbReference type="AlphaFoldDB" id="D1B9L5"/>
<dbReference type="PANTHER" id="PTHR10815">
    <property type="entry name" value="METHYLATED-DNA--PROTEIN-CYSTEINE METHYLTRANSFERASE"/>
    <property type="match status" value="1"/>
</dbReference>
<comment type="similarity">
    <text evidence="2 8">Belongs to the MGMT family.</text>
</comment>
<comment type="miscellaneous">
    <text evidence="8">This enzyme catalyzes only one turnover and therefore is not strictly catalytic. According to one definition, an enzyme is a biocatalyst that acts repeatedly and over many reaction cycles.</text>
</comment>
<dbReference type="HAMAP" id="MF_00772">
    <property type="entry name" value="OGT"/>
    <property type="match status" value="1"/>
</dbReference>
<evidence type="ECO:0000256" key="3">
    <source>
        <dbReference type="ARBA" id="ARBA00022603"/>
    </source>
</evidence>
<keyword evidence="8" id="KW-0963">Cytoplasm</keyword>